<name>A0A0N1F369_9HYPH</name>
<dbReference type="InterPro" id="IPR011059">
    <property type="entry name" value="Metal-dep_hydrolase_composite"/>
</dbReference>
<dbReference type="PATRIC" id="fig|1526658.3.peg.4446"/>
<dbReference type="InterPro" id="IPR012696">
    <property type="entry name" value="PhnM"/>
</dbReference>
<protein>
    <recommendedName>
        <fullName evidence="3">Phosphonate metabolism protein PhnM</fullName>
    </recommendedName>
</protein>
<dbReference type="PIRSF" id="PIRSF038971">
    <property type="entry name" value="PhnM"/>
    <property type="match status" value="1"/>
</dbReference>
<dbReference type="Gene3D" id="2.30.40.10">
    <property type="entry name" value="Urease, subunit C, domain 1"/>
    <property type="match status" value="1"/>
</dbReference>
<dbReference type="Gene3D" id="3.20.20.140">
    <property type="entry name" value="Metal-dependent hydrolases"/>
    <property type="match status" value="2"/>
</dbReference>
<comment type="caution">
    <text evidence="1">The sequence shown here is derived from an EMBL/GenBank/DDBJ whole genome shotgun (WGS) entry which is preliminary data.</text>
</comment>
<gene>
    <name evidence="1" type="ORF">AE618_15375</name>
</gene>
<dbReference type="SUPFAM" id="SSF51556">
    <property type="entry name" value="Metallo-dependent hydrolases"/>
    <property type="match status" value="1"/>
</dbReference>
<dbReference type="InterPro" id="IPR051781">
    <property type="entry name" value="Metallo-dep_Hydrolase"/>
</dbReference>
<dbReference type="OrthoDB" id="9785413at2"/>
<dbReference type="InterPro" id="IPR032466">
    <property type="entry name" value="Metal_Hydrolase"/>
</dbReference>
<dbReference type="NCBIfam" id="TIGR02318">
    <property type="entry name" value="phosphono_phnM"/>
    <property type="match status" value="1"/>
</dbReference>
<dbReference type="NCBIfam" id="NF011990">
    <property type="entry name" value="PRK15446.2-6"/>
    <property type="match status" value="1"/>
</dbReference>
<accession>A0A0N1F369</accession>
<dbReference type="GO" id="GO:0016810">
    <property type="term" value="F:hydrolase activity, acting on carbon-nitrogen (but not peptide) bonds"/>
    <property type="evidence" value="ECO:0007669"/>
    <property type="project" value="InterPro"/>
</dbReference>
<evidence type="ECO:0008006" key="3">
    <source>
        <dbReference type="Google" id="ProtNLM"/>
    </source>
</evidence>
<reference evidence="1 2" key="1">
    <citation type="submission" date="2015-07" db="EMBL/GenBank/DDBJ databases">
        <title>Whole genome sequencing of Bosea vaviloviae isolated from cave pool.</title>
        <authorList>
            <person name="Tan N.E.H."/>
            <person name="Lee Y.P."/>
            <person name="Gan H.M."/>
            <person name="Barton H."/>
            <person name="Savka M.A."/>
        </authorList>
    </citation>
    <scope>NUCLEOTIDE SEQUENCE [LARGE SCALE GENOMIC DNA]</scope>
    <source>
        <strain evidence="1 2">SD260</strain>
    </source>
</reference>
<dbReference type="PANTHER" id="PTHR43135:SF3">
    <property type="entry name" value="ALPHA-D-RIBOSE 1-METHYLPHOSPHONATE 5-TRIPHOSPHATE DIPHOSPHATASE"/>
    <property type="match status" value="1"/>
</dbReference>
<keyword evidence="2" id="KW-1185">Reference proteome</keyword>
<sequence length="379" mass="40715">MQTVLTNARLILEDEVVTGTIVFDESGITAVDQGLSSLPSAIDAGGDYVAPGLVEMHTDNMEKHFMPRPKVFWPNGLAAALVHDAQMAAAGVTTVYDAICAGTPFSAKDYRKDIFADVMKALAEGRREGVFRIDHRIHMRCELTSPGLLEDIEPYQNDDLVQLVSLMDHTPGQRQWRNLEHLKTYAVGNGKTVAEFEEDVVMRQQEGAANVSSNWSAVVELFRARGIPIATHDDTTVEHVEEGIASGAVISEFPTTVEAAQAAKQRGLATIAGAPNVVRGGSHSGGVSVSELAEKGLLDGLSSDYVPASLLQAVLKLHADHGLGLPDAMGMVTWKVADILGLKDRGHLRTGLRADLVRFKALGPTPVLAAVWSQGHRAF</sequence>
<dbReference type="NCBIfam" id="NF011984">
    <property type="entry name" value="PRK15446.1-5"/>
    <property type="match status" value="1"/>
</dbReference>
<dbReference type="RefSeq" id="WP_054209942.1">
    <property type="nucleotide sequence ID" value="NZ_LGSZ01000047.1"/>
</dbReference>
<organism evidence="1 2">
    <name type="scientific">Bosea vaviloviae</name>
    <dbReference type="NCBI Taxonomy" id="1526658"/>
    <lineage>
        <taxon>Bacteria</taxon>
        <taxon>Pseudomonadati</taxon>
        <taxon>Pseudomonadota</taxon>
        <taxon>Alphaproteobacteria</taxon>
        <taxon>Hyphomicrobiales</taxon>
        <taxon>Boseaceae</taxon>
        <taxon>Bosea</taxon>
    </lineage>
</organism>
<dbReference type="PANTHER" id="PTHR43135">
    <property type="entry name" value="ALPHA-D-RIBOSE 1-METHYLPHOSPHONATE 5-TRIPHOSPHATE DIPHOSPHATASE"/>
    <property type="match status" value="1"/>
</dbReference>
<evidence type="ECO:0000313" key="1">
    <source>
        <dbReference type="EMBL" id="KPH79940.1"/>
    </source>
</evidence>
<dbReference type="Proteomes" id="UP000037822">
    <property type="component" value="Unassembled WGS sequence"/>
</dbReference>
<dbReference type="SUPFAM" id="SSF51338">
    <property type="entry name" value="Composite domain of metallo-dependent hydrolases"/>
    <property type="match status" value="1"/>
</dbReference>
<dbReference type="AlphaFoldDB" id="A0A0N1F369"/>
<dbReference type="EMBL" id="LGSZ01000047">
    <property type="protein sequence ID" value="KPH79940.1"/>
    <property type="molecule type" value="Genomic_DNA"/>
</dbReference>
<proteinExistence type="predicted"/>
<dbReference type="GO" id="GO:0019700">
    <property type="term" value="P:organic phosphonate catabolic process"/>
    <property type="evidence" value="ECO:0007669"/>
    <property type="project" value="InterPro"/>
</dbReference>
<evidence type="ECO:0000313" key="2">
    <source>
        <dbReference type="Proteomes" id="UP000037822"/>
    </source>
</evidence>